<dbReference type="EMBL" id="WOFH01000003">
    <property type="protein sequence ID" value="MUN36592.1"/>
    <property type="molecule type" value="Genomic_DNA"/>
</dbReference>
<evidence type="ECO:0008006" key="4">
    <source>
        <dbReference type="Google" id="ProtNLM"/>
    </source>
</evidence>
<reference evidence="2 3" key="1">
    <citation type="submission" date="2019-11" db="EMBL/GenBank/DDBJ databases">
        <authorList>
            <person name="Cao P."/>
        </authorList>
    </citation>
    <scope>NUCLEOTIDE SEQUENCE [LARGE SCALE GENOMIC DNA]</scope>
    <source>
        <strain evidence="2 3">NEAU-AAG5</strain>
    </source>
</reference>
<feature type="region of interest" description="Disordered" evidence="1">
    <location>
        <begin position="63"/>
        <end position="89"/>
    </location>
</feature>
<proteinExistence type="predicted"/>
<sequence>MRTMLRVLRFRYATAALVLVAVAALYGAAALSRPSAGGADAGGVRAPITSAVAVCPGHEGGRLSVQSAKGGPSGGRIDTSPTRGGAPLASLTAAGQSWTKDTGDGEDSYTVRASGGIAAGLEAEQTTHWGGGPDRGLAGTRCATPGTDLWFLGPGPADADALDLYLTNVDSQPASVDLRALSEAGPLDTTDGRATSIAPYTTAVVPIGGSPEGLGDIVKTAHDLALHVHTTGGRVAASLRARIGEKKGIEWVPPSPAPSAAQVVPGVPGGSGERRLVVAVPGDADARVRVRVVTPDGEFTPRGQDVVEAPAGTVTPVDLGLSGRPAAVRVVADRPVIAGFAATRGGDVGYGAATAPLGTPDGPDRLTTGVVADNRFDSVLTLTAPSGASSVQVTTVGGQGPGPSREIGVPAGRTVETTLAPPPGGDGGFGALITIKPGSAPVYAARMMSTGKGEEFLFTVLPVVPASTTRWLPRAADTQGALIP</sequence>
<organism evidence="2 3">
    <name type="scientific">Actinomadura litoris</name>
    <dbReference type="NCBI Taxonomy" id="2678616"/>
    <lineage>
        <taxon>Bacteria</taxon>
        <taxon>Bacillati</taxon>
        <taxon>Actinomycetota</taxon>
        <taxon>Actinomycetes</taxon>
        <taxon>Streptosporangiales</taxon>
        <taxon>Thermomonosporaceae</taxon>
        <taxon>Actinomadura</taxon>
    </lineage>
</organism>
<keyword evidence="3" id="KW-1185">Reference proteome</keyword>
<evidence type="ECO:0000313" key="2">
    <source>
        <dbReference type="EMBL" id="MUN36592.1"/>
    </source>
</evidence>
<accession>A0A7K1KWL2</accession>
<comment type="caution">
    <text evidence="2">The sequence shown here is derived from an EMBL/GenBank/DDBJ whole genome shotgun (WGS) entry which is preliminary data.</text>
</comment>
<evidence type="ECO:0000313" key="3">
    <source>
        <dbReference type="Proteomes" id="UP000432015"/>
    </source>
</evidence>
<dbReference type="AlphaFoldDB" id="A0A7K1KWL2"/>
<gene>
    <name evidence="2" type="ORF">GNZ18_08280</name>
</gene>
<dbReference type="InterPro" id="IPR043777">
    <property type="entry name" value="DUF5719"/>
</dbReference>
<protein>
    <recommendedName>
        <fullName evidence="4">Secreted protein</fullName>
    </recommendedName>
</protein>
<name>A0A7K1KWL2_9ACTN</name>
<dbReference type="Pfam" id="PF18986">
    <property type="entry name" value="DUF5719"/>
    <property type="match status" value="1"/>
</dbReference>
<dbReference type="Proteomes" id="UP000432015">
    <property type="component" value="Unassembled WGS sequence"/>
</dbReference>
<evidence type="ECO:0000256" key="1">
    <source>
        <dbReference type="SAM" id="MobiDB-lite"/>
    </source>
</evidence>